<dbReference type="PRINTS" id="PR00032">
    <property type="entry name" value="HTHARAC"/>
</dbReference>
<dbReference type="Proteomes" id="UP000277007">
    <property type="component" value="Unassembled WGS sequence"/>
</dbReference>
<evidence type="ECO:0000313" key="5">
    <source>
        <dbReference type="EMBL" id="RTR23022.1"/>
    </source>
</evidence>
<dbReference type="SMART" id="SM00342">
    <property type="entry name" value="HTH_ARAC"/>
    <property type="match status" value="1"/>
</dbReference>
<evidence type="ECO:0000259" key="4">
    <source>
        <dbReference type="PROSITE" id="PS01124"/>
    </source>
</evidence>
<reference evidence="5 6" key="1">
    <citation type="submission" date="2018-12" db="EMBL/GenBank/DDBJ databases">
        <authorList>
            <person name="Yang Y."/>
        </authorList>
    </citation>
    <scope>NUCLEOTIDE SEQUENCE [LARGE SCALE GENOMIC DNA]</scope>
    <source>
        <strain evidence="5 6">L-25-5w-1</strain>
    </source>
</reference>
<dbReference type="InterPro" id="IPR052158">
    <property type="entry name" value="INH-QAR"/>
</dbReference>
<keyword evidence="1" id="KW-0805">Transcription regulation</keyword>
<evidence type="ECO:0000256" key="3">
    <source>
        <dbReference type="ARBA" id="ARBA00023163"/>
    </source>
</evidence>
<dbReference type="SUPFAM" id="SSF52317">
    <property type="entry name" value="Class I glutamine amidotransferase-like"/>
    <property type="match status" value="1"/>
</dbReference>
<protein>
    <submittedName>
        <fullName evidence="5">GlxA family transcriptional regulator</fullName>
    </submittedName>
</protein>
<accession>A0A431VMD9</accession>
<gene>
    <name evidence="5" type="ORF">EJ903_05495</name>
</gene>
<dbReference type="PANTHER" id="PTHR43130:SF3">
    <property type="entry name" value="HTH-TYPE TRANSCRIPTIONAL REGULATOR RV1931C"/>
    <property type="match status" value="1"/>
</dbReference>
<evidence type="ECO:0000313" key="6">
    <source>
        <dbReference type="Proteomes" id="UP000277007"/>
    </source>
</evidence>
<dbReference type="PROSITE" id="PS01124">
    <property type="entry name" value="HTH_ARAC_FAMILY_2"/>
    <property type="match status" value="1"/>
</dbReference>
<keyword evidence="2" id="KW-0238">DNA-binding</keyword>
<evidence type="ECO:0000256" key="1">
    <source>
        <dbReference type="ARBA" id="ARBA00023015"/>
    </source>
</evidence>
<dbReference type="Pfam" id="PF12833">
    <property type="entry name" value="HTH_18"/>
    <property type="match status" value="1"/>
</dbReference>
<dbReference type="InterPro" id="IPR018060">
    <property type="entry name" value="HTH_AraC"/>
</dbReference>
<dbReference type="Gene3D" id="3.40.50.880">
    <property type="match status" value="1"/>
</dbReference>
<keyword evidence="6" id="KW-1185">Reference proteome</keyword>
<dbReference type="Gene3D" id="1.10.10.60">
    <property type="entry name" value="Homeodomain-like"/>
    <property type="match status" value="1"/>
</dbReference>
<keyword evidence="3" id="KW-0804">Transcription</keyword>
<comment type="caution">
    <text evidence="5">The sequence shown here is derived from an EMBL/GenBank/DDBJ whole genome shotgun (WGS) entry which is preliminary data.</text>
</comment>
<dbReference type="PROSITE" id="PS00041">
    <property type="entry name" value="HTH_ARAC_FAMILY_1"/>
    <property type="match status" value="1"/>
</dbReference>
<feature type="domain" description="HTH araC/xylS-type" evidence="4">
    <location>
        <begin position="230"/>
        <end position="328"/>
    </location>
</feature>
<dbReference type="PANTHER" id="PTHR43130">
    <property type="entry name" value="ARAC-FAMILY TRANSCRIPTIONAL REGULATOR"/>
    <property type="match status" value="1"/>
</dbReference>
<dbReference type="InterPro" id="IPR002818">
    <property type="entry name" value="DJ-1/PfpI"/>
</dbReference>
<dbReference type="InterPro" id="IPR018062">
    <property type="entry name" value="HTH_AraC-typ_CS"/>
</dbReference>
<dbReference type="AlphaFoldDB" id="A0A431VMD9"/>
<evidence type="ECO:0000256" key="2">
    <source>
        <dbReference type="ARBA" id="ARBA00023125"/>
    </source>
</evidence>
<dbReference type="InterPro" id="IPR020449">
    <property type="entry name" value="Tscrpt_reg_AraC-type_HTH"/>
</dbReference>
<organism evidence="5 6">
    <name type="scientific">Azospirillum griseum</name>
    <dbReference type="NCBI Taxonomy" id="2496639"/>
    <lineage>
        <taxon>Bacteria</taxon>
        <taxon>Pseudomonadati</taxon>
        <taxon>Pseudomonadota</taxon>
        <taxon>Alphaproteobacteria</taxon>
        <taxon>Rhodospirillales</taxon>
        <taxon>Azospirillaceae</taxon>
        <taxon>Azospirillum</taxon>
    </lineage>
</organism>
<dbReference type="RefSeq" id="WP_126612902.1">
    <property type="nucleotide sequence ID" value="NZ_JBHUCY010000004.1"/>
</dbReference>
<proteinExistence type="predicted"/>
<dbReference type="Pfam" id="PF01965">
    <property type="entry name" value="DJ-1_PfpI"/>
    <property type="match status" value="1"/>
</dbReference>
<dbReference type="SUPFAM" id="SSF46689">
    <property type="entry name" value="Homeodomain-like"/>
    <property type="match status" value="1"/>
</dbReference>
<dbReference type="CDD" id="cd03136">
    <property type="entry name" value="GATase1_AraC_ArgR_like"/>
    <property type="match status" value="1"/>
</dbReference>
<sequence>MDRHSRPPGRGTPRLSVGFILAHRFTLGAFANFVDVLRLAADEGDRSRPILCEWTVLSDTMRPVASSSGVLVQPTERLGDPAHFTYIVVVGGLIDETPALSPEHTAYLHRAAAARVPLVGVCTGAFILQRAGLMDGYRCCVSWFHHADFLEQFSGLTPVSDQIFIVDRDRLTCSGGTSSAHLAAHLVEKHVGRAQARKSLHIMIIDDALRAEKPQPGIPLDLTTTDEIVKKALLLMQQNIDAPLSIADLSRRLGVARRQLERHTHSALGLTPTDAYKIIRLEHAEFLLTTTDQSVTDIAAAAGFCDSSHFVRAFKARRGVTPSVFRKSGA</sequence>
<dbReference type="GO" id="GO:0003700">
    <property type="term" value="F:DNA-binding transcription factor activity"/>
    <property type="evidence" value="ECO:0007669"/>
    <property type="project" value="InterPro"/>
</dbReference>
<name>A0A431VMD9_9PROT</name>
<dbReference type="InterPro" id="IPR029062">
    <property type="entry name" value="Class_I_gatase-like"/>
</dbReference>
<dbReference type="GO" id="GO:0043565">
    <property type="term" value="F:sequence-specific DNA binding"/>
    <property type="evidence" value="ECO:0007669"/>
    <property type="project" value="InterPro"/>
</dbReference>
<dbReference type="EMBL" id="RXMA01000003">
    <property type="protein sequence ID" value="RTR23022.1"/>
    <property type="molecule type" value="Genomic_DNA"/>
</dbReference>
<dbReference type="OrthoDB" id="9793400at2"/>
<dbReference type="InterPro" id="IPR009057">
    <property type="entry name" value="Homeodomain-like_sf"/>
</dbReference>